<dbReference type="Proteomes" id="UP000016933">
    <property type="component" value="Unassembled WGS sequence"/>
</dbReference>
<accession>M2YNL5</accession>
<evidence type="ECO:0000313" key="4">
    <source>
        <dbReference type="Proteomes" id="UP000016933"/>
    </source>
</evidence>
<organism evidence="3 4">
    <name type="scientific">Dothistroma septosporum (strain NZE10 / CBS 128990)</name>
    <name type="common">Red band needle blight fungus</name>
    <name type="synonym">Mycosphaerella pini</name>
    <dbReference type="NCBI Taxonomy" id="675120"/>
    <lineage>
        <taxon>Eukaryota</taxon>
        <taxon>Fungi</taxon>
        <taxon>Dikarya</taxon>
        <taxon>Ascomycota</taxon>
        <taxon>Pezizomycotina</taxon>
        <taxon>Dothideomycetes</taxon>
        <taxon>Dothideomycetidae</taxon>
        <taxon>Mycosphaerellales</taxon>
        <taxon>Mycosphaerellaceae</taxon>
        <taxon>Dothistroma</taxon>
    </lineage>
</organism>
<feature type="region of interest" description="Disordered" evidence="1">
    <location>
        <begin position="45"/>
        <end position="73"/>
    </location>
</feature>
<feature type="transmembrane region" description="Helical" evidence="2">
    <location>
        <begin position="119"/>
        <end position="142"/>
    </location>
</feature>
<evidence type="ECO:0000256" key="2">
    <source>
        <dbReference type="SAM" id="Phobius"/>
    </source>
</evidence>
<dbReference type="AlphaFoldDB" id="M2YNL5"/>
<keyword evidence="2" id="KW-0812">Transmembrane</keyword>
<sequence>MSSGRYLLLQGVTRACAQELLLDCHIVFRRDQASGILTRICHKHQASADQQRPPEPEGNEKFDLESGGPSYGSCRQDGVSANSLAGFDRASTHEAGGASTSEATVDLALPRERISSTSLFALMFLVVAVVLLWFVIMVFHAVTSSRNIVEVGGHGAFNTLARIAMLSD</sequence>
<evidence type="ECO:0000256" key="1">
    <source>
        <dbReference type="SAM" id="MobiDB-lite"/>
    </source>
</evidence>
<evidence type="ECO:0000313" key="3">
    <source>
        <dbReference type="EMBL" id="EME43610.1"/>
    </source>
</evidence>
<keyword evidence="2" id="KW-0472">Membrane</keyword>
<reference evidence="3 4" key="2">
    <citation type="journal article" date="2012" name="PLoS Pathog.">
        <title>Diverse lifestyles and strategies of plant pathogenesis encoded in the genomes of eighteen Dothideomycetes fungi.</title>
        <authorList>
            <person name="Ohm R.A."/>
            <person name="Feau N."/>
            <person name="Henrissat B."/>
            <person name="Schoch C.L."/>
            <person name="Horwitz B.A."/>
            <person name="Barry K.W."/>
            <person name="Condon B.J."/>
            <person name="Copeland A.C."/>
            <person name="Dhillon B."/>
            <person name="Glaser F."/>
            <person name="Hesse C.N."/>
            <person name="Kosti I."/>
            <person name="LaButti K."/>
            <person name="Lindquist E.A."/>
            <person name="Lucas S."/>
            <person name="Salamov A.A."/>
            <person name="Bradshaw R.E."/>
            <person name="Ciuffetti L."/>
            <person name="Hamelin R.C."/>
            <person name="Kema G.H.J."/>
            <person name="Lawrence C."/>
            <person name="Scott J.A."/>
            <person name="Spatafora J.W."/>
            <person name="Turgeon B.G."/>
            <person name="de Wit P.J.G.M."/>
            <person name="Zhong S."/>
            <person name="Goodwin S.B."/>
            <person name="Grigoriev I.V."/>
        </authorList>
    </citation>
    <scope>NUCLEOTIDE SEQUENCE [LARGE SCALE GENOMIC DNA]</scope>
    <source>
        <strain evidence="4">NZE10 / CBS 128990</strain>
    </source>
</reference>
<feature type="compositionally biased region" description="Basic and acidic residues" evidence="1">
    <location>
        <begin position="52"/>
        <end position="64"/>
    </location>
</feature>
<keyword evidence="2" id="KW-1133">Transmembrane helix</keyword>
<dbReference type="EMBL" id="KB446540">
    <property type="protein sequence ID" value="EME43610.1"/>
    <property type="molecule type" value="Genomic_DNA"/>
</dbReference>
<proteinExistence type="predicted"/>
<gene>
    <name evidence="3" type="ORF">DOTSEDRAFT_72845</name>
</gene>
<name>M2YNL5_DOTSN</name>
<reference evidence="4" key="1">
    <citation type="journal article" date="2012" name="PLoS Genet.">
        <title>The genomes of the fungal plant pathogens Cladosporium fulvum and Dothistroma septosporum reveal adaptation to different hosts and lifestyles but also signatures of common ancestry.</title>
        <authorList>
            <person name="de Wit P.J.G.M."/>
            <person name="van der Burgt A."/>
            <person name="Oekmen B."/>
            <person name="Stergiopoulos I."/>
            <person name="Abd-Elsalam K.A."/>
            <person name="Aerts A.L."/>
            <person name="Bahkali A.H."/>
            <person name="Beenen H.G."/>
            <person name="Chettri P."/>
            <person name="Cox M.P."/>
            <person name="Datema E."/>
            <person name="de Vries R.P."/>
            <person name="Dhillon B."/>
            <person name="Ganley A.R."/>
            <person name="Griffiths S.A."/>
            <person name="Guo Y."/>
            <person name="Hamelin R.C."/>
            <person name="Henrissat B."/>
            <person name="Kabir M.S."/>
            <person name="Jashni M.K."/>
            <person name="Kema G."/>
            <person name="Klaubauf S."/>
            <person name="Lapidus A."/>
            <person name="Levasseur A."/>
            <person name="Lindquist E."/>
            <person name="Mehrabi R."/>
            <person name="Ohm R.A."/>
            <person name="Owen T.J."/>
            <person name="Salamov A."/>
            <person name="Schwelm A."/>
            <person name="Schijlen E."/>
            <person name="Sun H."/>
            <person name="van den Burg H.A."/>
            <person name="van Ham R.C.H.J."/>
            <person name="Zhang S."/>
            <person name="Goodwin S.B."/>
            <person name="Grigoriev I.V."/>
            <person name="Collemare J."/>
            <person name="Bradshaw R.E."/>
        </authorList>
    </citation>
    <scope>NUCLEOTIDE SEQUENCE [LARGE SCALE GENOMIC DNA]</scope>
    <source>
        <strain evidence="4">NZE10 / CBS 128990</strain>
    </source>
</reference>
<protein>
    <submittedName>
        <fullName evidence="3">Uncharacterized protein</fullName>
    </submittedName>
</protein>
<keyword evidence="4" id="KW-1185">Reference proteome</keyword>
<dbReference type="HOGENOM" id="CLU_1586439_0_0_1"/>